<comment type="subcellular location">
    <subcellularLocation>
        <location evidence="1">Mitochondrion inner membrane</location>
        <topology evidence="1">Single-pass membrane protein</topology>
        <orientation evidence="1">Matrix side</orientation>
    </subcellularLocation>
</comment>
<feature type="binding site" evidence="16">
    <location>
        <position position="134"/>
    </location>
    <ligand>
        <name>Fe cation</name>
        <dbReference type="ChEBI" id="CHEBI:24875"/>
        <label>1</label>
    </ligand>
</feature>
<dbReference type="Gene3D" id="1.20.1260.140">
    <property type="entry name" value="Alternative oxidase"/>
    <property type="match status" value="1"/>
</dbReference>
<dbReference type="AlphaFoldDB" id="A0A9W4XJU5"/>
<accession>A0A9W4XJU5</accession>
<evidence type="ECO:0000256" key="6">
    <source>
        <dbReference type="ARBA" id="ARBA00022723"/>
    </source>
</evidence>
<evidence type="ECO:0000256" key="8">
    <source>
        <dbReference type="ARBA" id="ARBA00022946"/>
    </source>
</evidence>
<dbReference type="GO" id="GO:0046872">
    <property type="term" value="F:metal ion binding"/>
    <property type="evidence" value="ECO:0007669"/>
    <property type="project" value="UniProtKB-UniRule"/>
</dbReference>
<keyword evidence="7" id="KW-0999">Mitochondrion inner membrane</keyword>
<evidence type="ECO:0000313" key="20">
    <source>
        <dbReference type="Proteomes" id="UP001152885"/>
    </source>
</evidence>
<comment type="cofactor">
    <cofactor evidence="16 17">
        <name>Fe cation</name>
        <dbReference type="ChEBI" id="CHEBI:24875"/>
    </cofactor>
    <text evidence="16 17">Binds 2 iron ions per subunit.</text>
</comment>
<gene>
    <name evidence="19" type="ORF">CANVERA_P0896</name>
</gene>
<dbReference type="InterPro" id="IPR002680">
    <property type="entry name" value="AOX"/>
</dbReference>
<keyword evidence="12 16" id="KW-0408">Iron</keyword>
<feature type="binding site" evidence="16">
    <location>
        <position position="224"/>
    </location>
    <ligand>
        <name>Fe cation</name>
        <dbReference type="ChEBI" id="CHEBI:24875"/>
        <label>2</label>
    </ligand>
</feature>
<dbReference type="Pfam" id="PF01786">
    <property type="entry name" value="AOX"/>
    <property type="match status" value="1"/>
</dbReference>
<keyword evidence="5 17" id="KW-0812">Transmembrane</keyword>
<sequence>MLSKTVLLKRSFQFRFISTSIATQPIETKPILDISTNVHTNDEIESKDDKKFITHSMYPHPGYSKESCQNIFFSHREPRTLGDKIAFSLTYGTRRLFDFITGYKDLSSDDVFQHANTRWYMTESKWLSRIIVLESVASCPGAVASFLRHLHSVRLLKRDKAFIETLQEEAYNERMHLLTFIKIGTPSWFTRLAIYIGQGIFTNLFFISYLISPKNCHRFVGYLEEEAVRTYSHLLHELNVPGRLSKFENLKIPTIAYQYWNELNPNSSFKDLIMVVRADEAKHREVNHTFANLQKNDRNPFSGLHIENFDKPQPSLKLDNTRPTGWERKDLYL</sequence>
<keyword evidence="11 17" id="KW-0560">Oxidoreductase</keyword>
<feature type="binding site" evidence="16">
    <location>
        <position position="173"/>
    </location>
    <ligand>
        <name>Fe cation</name>
        <dbReference type="ChEBI" id="CHEBI:24875"/>
        <label>1</label>
    </ligand>
</feature>
<keyword evidence="4 17" id="KW-0679">Respiratory chain</keyword>
<evidence type="ECO:0000256" key="11">
    <source>
        <dbReference type="ARBA" id="ARBA00023002"/>
    </source>
</evidence>
<name>A0A9W4XJU5_9ASCO</name>
<dbReference type="EMBL" id="CANTUO010000001">
    <property type="protein sequence ID" value="CAI5756380.1"/>
    <property type="molecule type" value="Genomic_DNA"/>
</dbReference>
<feature type="binding site" evidence="16">
    <location>
        <position position="280"/>
    </location>
    <ligand>
        <name>Fe cation</name>
        <dbReference type="ChEBI" id="CHEBI:24875"/>
        <label>1</label>
    </ligand>
</feature>
<evidence type="ECO:0000256" key="7">
    <source>
        <dbReference type="ARBA" id="ARBA00022792"/>
    </source>
</evidence>
<keyword evidence="3" id="KW-0813">Transport</keyword>
<feature type="binding site" evidence="16">
    <location>
        <position position="280"/>
    </location>
    <ligand>
        <name>Fe cation</name>
        <dbReference type="ChEBI" id="CHEBI:24875"/>
        <label>2</label>
    </ligand>
</feature>
<dbReference type="FunFam" id="1.20.1260.140:FF:000002">
    <property type="entry name" value="Alternative oxidase"/>
    <property type="match status" value="1"/>
</dbReference>
<organism evidence="19 20">
    <name type="scientific">Candida verbasci</name>
    <dbReference type="NCBI Taxonomy" id="1227364"/>
    <lineage>
        <taxon>Eukaryota</taxon>
        <taxon>Fungi</taxon>
        <taxon>Dikarya</taxon>
        <taxon>Ascomycota</taxon>
        <taxon>Saccharomycotina</taxon>
        <taxon>Pichiomycetes</taxon>
        <taxon>Debaryomycetaceae</taxon>
        <taxon>Candida/Lodderomyces clade</taxon>
        <taxon>Candida</taxon>
    </lineage>
</organism>
<proteinExistence type="inferred from homology"/>
<protein>
    <recommendedName>
        <fullName evidence="17">Alternative oxidase</fullName>
        <ecNumber evidence="17">1.-.-.-</ecNumber>
    </recommendedName>
</protein>
<feature type="binding site" evidence="16">
    <location>
        <position position="283"/>
    </location>
    <ligand>
        <name>Fe cation</name>
        <dbReference type="ChEBI" id="CHEBI:24875"/>
        <label>2</label>
    </ligand>
</feature>
<dbReference type="InterPro" id="IPR038659">
    <property type="entry name" value="AOX_sf"/>
</dbReference>
<dbReference type="PIRSF" id="PIRSF005229">
    <property type="entry name" value="AOX"/>
    <property type="match status" value="1"/>
</dbReference>
<evidence type="ECO:0000256" key="16">
    <source>
        <dbReference type="PIRSR" id="PIRSR005229-1"/>
    </source>
</evidence>
<dbReference type="GO" id="GO:0098803">
    <property type="term" value="C:respiratory chain complex"/>
    <property type="evidence" value="ECO:0007669"/>
    <property type="project" value="UniProtKB-UniRule"/>
</dbReference>
<keyword evidence="8" id="KW-0809">Transit peptide</keyword>
<dbReference type="PANTHER" id="PTHR31803">
    <property type="entry name" value="ALTERNATIVE OXIDASE"/>
    <property type="match status" value="1"/>
</dbReference>
<keyword evidence="6 16" id="KW-0479">Metal-binding</keyword>
<reference evidence="19" key="1">
    <citation type="submission" date="2022-12" db="EMBL/GenBank/DDBJ databases">
        <authorList>
            <person name="Brejova B."/>
        </authorList>
    </citation>
    <scope>NUCLEOTIDE SEQUENCE</scope>
</reference>
<evidence type="ECO:0000256" key="17">
    <source>
        <dbReference type="RuleBase" id="RU003779"/>
    </source>
</evidence>
<keyword evidence="20" id="KW-1185">Reference proteome</keyword>
<dbReference type="Proteomes" id="UP001152885">
    <property type="component" value="Unassembled WGS sequence"/>
</dbReference>
<comment type="caution">
    <text evidence="19">The sequence shown here is derived from an EMBL/GenBank/DDBJ whole genome shotgun (WGS) entry which is preliminary data.</text>
</comment>
<evidence type="ECO:0000256" key="15">
    <source>
        <dbReference type="ARBA" id="ARBA00025285"/>
    </source>
</evidence>
<evidence type="ECO:0000256" key="12">
    <source>
        <dbReference type="ARBA" id="ARBA00023004"/>
    </source>
</evidence>
<evidence type="ECO:0000256" key="2">
    <source>
        <dbReference type="ARBA" id="ARBA00008388"/>
    </source>
</evidence>
<evidence type="ECO:0000256" key="3">
    <source>
        <dbReference type="ARBA" id="ARBA00022448"/>
    </source>
</evidence>
<evidence type="ECO:0000256" key="4">
    <source>
        <dbReference type="ARBA" id="ARBA00022660"/>
    </source>
</evidence>
<evidence type="ECO:0000256" key="5">
    <source>
        <dbReference type="ARBA" id="ARBA00022692"/>
    </source>
</evidence>
<comment type="similarity">
    <text evidence="2 17">Belongs to the alternative oxidase family.</text>
</comment>
<dbReference type="EC" id="1.-.-.-" evidence="17"/>
<keyword evidence="10 18" id="KW-1133">Transmembrane helix</keyword>
<comment type="function">
    <text evidence="15">Catalyzes cyanide-resistant oxygen consumption. May increase respiration when the cytochrome respiratory pathway is restricted, or in response to low temperatures.</text>
</comment>
<feature type="binding site" evidence="16">
    <location>
        <position position="176"/>
    </location>
    <ligand>
        <name>Fe cation</name>
        <dbReference type="ChEBI" id="CHEBI:24875"/>
        <label>1</label>
    </ligand>
</feature>
<dbReference type="PANTHER" id="PTHR31803:SF3">
    <property type="entry name" value="ALTERNATIVE OXIDASE"/>
    <property type="match status" value="1"/>
</dbReference>
<feature type="transmembrane region" description="Helical" evidence="18">
    <location>
        <begin position="192"/>
        <end position="211"/>
    </location>
</feature>
<keyword evidence="9 17" id="KW-0249">Electron transport</keyword>
<dbReference type="GO" id="GO:0009916">
    <property type="term" value="F:alternative oxidase activity"/>
    <property type="evidence" value="ECO:0007669"/>
    <property type="project" value="UniProtKB-UniRule"/>
</dbReference>
<evidence type="ECO:0000256" key="14">
    <source>
        <dbReference type="ARBA" id="ARBA00023136"/>
    </source>
</evidence>
<dbReference type="OrthoDB" id="16906at2759"/>
<feature type="binding site" evidence="16">
    <location>
        <position position="173"/>
    </location>
    <ligand>
        <name>Fe cation</name>
        <dbReference type="ChEBI" id="CHEBI:24875"/>
        <label>2</label>
    </ligand>
</feature>
<evidence type="ECO:0000313" key="19">
    <source>
        <dbReference type="EMBL" id="CAI5756380.1"/>
    </source>
</evidence>
<evidence type="ECO:0000256" key="13">
    <source>
        <dbReference type="ARBA" id="ARBA00023128"/>
    </source>
</evidence>
<evidence type="ECO:0000256" key="9">
    <source>
        <dbReference type="ARBA" id="ARBA00022982"/>
    </source>
</evidence>
<keyword evidence="13" id="KW-0496">Mitochondrion</keyword>
<evidence type="ECO:0000256" key="18">
    <source>
        <dbReference type="SAM" id="Phobius"/>
    </source>
</evidence>
<keyword evidence="14 17" id="KW-0472">Membrane</keyword>
<dbReference type="GO" id="GO:0005743">
    <property type="term" value="C:mitochondrial inner membrane"/>
    <property type="evidence" value="ECO:0007669"/>
    <property type="project" value="UniProtKB-SubCell"/>
</dbReference>
<evidence type="ECO:0000256" key="10">
    <source>
        <dbReference type="ARBA" id="ARBA00022989"/>
    </source>
</evidence>
<evidence type="ECO:0000256" key="1">
    <source>
        <dbReference type="ARBA" id="ARBA00004298"/>
    </source>
</evidence>
<dbReference type="GO" id="GO:0010230">
    <property type="term" value="P:alternative respiration"/>
    <property type="evidence" value="ECO:0007669"/>
    <property type="project" value="TreeGrafter"/>
</dbReference>